<evidence type="ECO:0000259" key="1">
    <source>
        <dbReference type="PROSITE" id="PS50853"/>
    </source>
</evidence>
<organism evidence="2 3">
    <name type="scientific">Maritimibacter alkaliphilus HTCC2654</name>
    <dbReference type="NCBI Taxonomy" id="314271"/>
    <lineage>
        <taxon>Bacteria</taxon>
        <taxon>Pseudomonadati</taxon>
        <taxon>Pseudomonadota</taxon>
        <taxon>Alphaproteobacteria</taxon>
        <taxon>Rhodobacterales</taxon>
        <taxon>Roseobacteraceae</taxon>
        <taxon>Maritimibacter</taxon>
    </lineage>
</organism>
<comment type="caution">
    <text evidence="2">The sequence shown here is derived from an EMBL/GenBank/DDBJ whole genome shotgun (WGS) entry which is preliminary data.</text>
</comment>
<gene>
    <name evidence="2" type="ORF">RB2654_16421</name>
</gene>
<dbReference type="Gene3D" id="2.60.40.10">
    <property type="entry name" value="Immunoglobulins"/>
    <property type="match status" value="1"/>
</dbReference>
<proteinExistence type="predicted"/>
<dbReference type="InterPro" id="IPR013783">
    <property type="entry name" value="Ig-like_fold"/>
</dbReference>
<dbReference type="InterPro" id="IPR003961">
    <property type="entry name" value="FN3_dom"/>
</dbReference>
<protein>
    <submittedName>
        <fullName evidence="2">Tail fiber protein, putative</fullName>
    </submittedName>
</protein>
<dbReference type="PROSITE" id="PS50853">
    <property type="entry name" value="FN3"/>
    <property type="match status" value="1"/>
</dbReference>
<keyword evidence="3" id="KW-1185">Reference proteome</keyword>
<dbReference type="STRING" id="314271.RB2654_16421"/>
<dbReference type="OrthoDB" id="7349961at2"/>
<dbReference type="HOGENOM" id="CLU_268615_0_0_5"/>
<reference evidence="2 3" key="1">
    <citation type="journal article" date="2010" name="J. Bacteriol.">
        <title>Genome sequences of Pelagibaca bermudensis HTCC2601T and Maritimibacter alkaliphilus HTCC2654T, the type strains of two marine Roseobacter genera.</title>
        <authorList>
            <person name="Thrash J.C."/>
            <person name="Cho J.C."/>
            <person name="Ferriera S."/>
            <person name="Johnson J."/>
            <person name="Vergin K.L."/>
            <person name="Giovannoni S.J."/>
        </authorList>
    </citation>
    <scope>NUCLEOTIDE SEQUENCE [LARGE SCALE GENOMIC DNA]</scope>
    <source>
        <strain evidence="2 3">HTCC2654</strain>
    </source>
</reference>
<dbReference type="AlphaFoldDB" id="A3VBD9"/>
<accession>A3VBD9</accession>
<feature type="domain" description="Fibronectin type-III" evidence="1">
    <location>
        <begin position="864"/>
        <end position="956"/>
    </location>
</feature>
<dbReference type="RefSeq" id="WP_008333576.1">
    <property type="nucleotide sequence ID" value="NZ_CH902578.1"/>
</dbReference>
<dbReference type="Proteomes" id="UP000002931">
    <property type="component" value="Unassembled WGS sequence"/>
</dbReference>
<dbReference type="EMBL" id="AAMT01000002">
    <property type="protein sequence ID" value="EAQ14272.1"/>
    <property type="molecule type" value="Genomic_DNA"/>
</dbReference>
<dbReference type="Pfam" id="PF24801">
    <property type="entry name" value="FNIII-A_GpJ"/>
    <property type="match status" value="1"/>
</dbReference>
<dbReference type="eggNOG" id="COG4733">
    <property type="taxonomic scope" value="Bacteria"/>
</dbReference>
<name>A3VBD9_9RHOB</name>
<evidence type="ECO:0000313" key="2">
    <source>
        <dbReference type="EMBL" id="EAQ14272.1"/>
    </source>
</evidence>
<sequence length="1209" mass="130512">MSIDVQVRAHPLLGQADHTTVPAGLTVAGIVARVSTMRHAEVVLLRDGHAWPVRREYHDKVRPAPGTTVIVQPRVGATAVFGMAVTWLAGATALTTTGATLVVAGVAIAVSVAGLLLTRSFLSADADPNQRAADRENPTIRGLQNIYPSMGTPVPMVLGRHRMAAVKTATGYTELDDQTVYRVERMTFGVGPVLIDDLKIGTTEIAKFKDVQLQFRNVDRTETLARIPALANMDVDWLDDDDPMTLYSRDIFEDPESAKLDHNVRVTRTTPANTTAATVRFYFAGLVGIDDDNVKQPRYRQIGIYYRPASGGDWVTVSEHWYKGETTSVLRFGKYINFPEPGEWDVSVIRLSEDDDDVRVQDDSYLEALQSRQPGTLPSPSGVAEVTLRIKATDQINGALDPLNAIVWQMAPFWNGSAFTAPTPIRHPADIFVHLLRSDIRRRPVADAKIDLDGIRAWRLAWPDWRCDMVVTSDIQLGDLCRQVLATGLAMPIHKAGKWGVLTDRSAEPAVQIFSPRNTADMQATWTPSPEVHGLRLMLTSEKAGWDTDEIIVYANGYSAGNATIVETIEFPGLALGRYESIERIARLGYYHLAQLKLRTTQVSFTTELDHLVCTRGDPVIFTTPLLRNQVGMGRVSAVTFSGDDIATLTLDDTLPGVPDGYEAHVVLRGSAGALQYVTAIKAGRGFTVTAGSGVAMDGGAFDANLVARGDLATVYEAETEPAKWLVKDIAPDFGERARITLAEATEVPLGDLNRPLPTYDPRVLLINEARGITGGFEYANGVLSVVVRWQALDYGQETMWRVTLENGAGAAVGTWTGADRIAKFPVQAVVADTFTAEISARLPNGTWGPIKSVGISTASFFAPPATVAGFAVQVAAGQIHLSWRSGETNVEYYQVRYTPATTGATWASAVPMVPVLRATRTSVPARNGTYLVKAVTATGQESATANSVVVTSAASLPNAIETLALAPDFDGDLDPGLAVVSGDLIFAADNDILALDDILLEDNILTSYRTANTGIYTADDVIDLGAVDTAQISAEIEALAYYDDFDILLIDDITQTPDLLGAADGEWSLTAQVSTTDDDPTGSPTWSDWSDIVVGDYRARAFRFRLVFESLDPQVLVAVSECDFIVDMPDRVEKGANVSAPSGGVTVTFQTPFRAVPSIVVDGQGLPTGARSIRSAVTASSFHQKFVDSGGSDISATFDWQAIGYGQQ</sequence>
<evidence type="ECO:0000313" key="3">
    <source>
        <dbReference type="Proteomes" id="UP000002931"/>
    </source>
</evidence>
<dbReference type="InterPro" id="IPR055385">
    <property type="entry name" value="GpJ_HDII-ins2"/>
</dbReference>